<evidence type="ECO:0000256" key="4">
    <source>
        <dbReference type="ARBA" id="ARBA00023002"/>
    </source>
</evidence>
<dbReference type="PANTHER" id="PTHR42874">
    <property type="entry name" value="URICASE"/>
    <property type="match status" value="1"/>
</dbReference>
<feature type="binding site" evidence="7">
    <location>
        <position position="71"/>
    </location>
    <ligand>
        <name>5-hydroxyisourate</name>
        <dbReference type="ChEBI" id="CHEBI:18072"/>
    </ligand>
</feature>
<feature type="binding site" evidence="7">
    <location>
        <position position="236"/>
    </location>
    <ligand>
        <name>5-hydroxyisourate</name>
        <dbReference type="ChEBI" id="CHEBI:18072"/>
    </ligand>
</feature>
<proteinExistence type="inferred from homology"/>
<feature type="binding site" evidence="7">
    <location>
        <position position="71"/>
    </location>
    <ligand>
        <name>O2</name>
        <dbReference type="ChEBI" id="CHEBI:15379"/>
    </ligand>
</feature>
<evidence type="ECO:0000256" key="7">
    <source>
        <dbReference type="PIRSR" id="PIRSR000241-2"/>
    </source>
</evidence>
<dbReference type="Gene3D" id="3.10.270.10">
    <property type="entry name" value="Urate Oxidase"/>
    <property type="match status" value="1"/>
</dbReference>
<evidence type="ECO:0000256" key="5">
    <source>
        <dbReference type="PIRNR" id="PIRNR000241"/>
    </source>
</evidence>
<comment type="similarity">
    <text evidence="2 5 8">Belongs to the uricase family.</text>
</comment>
<dbReference type="SUPFAM" id="SSF55620">
    <property type="entry name" value="Tetrahydrobiopterin biosynthesis enzymes-like"/>
    <property type="match status" value="2"/>
</dbReference>
<dbReference type="UniPathway" id="UPA00394">
    <property type="reaction ID" value="UER00650"/>
</dbReference>
<feature type="binding site" evidence="7">
    <location>
        <position position="262"/>
    </location>
    <ligand>
        <name>5-hydroxyisourate</name>
        <dbReference type="ChEBI" id="CHEBI:18072"/>
    </ligand>
</feature>
<dbReference type="NCBIfam" id="TIGR03383">
    <property type="entry name" value="urate_oxi"/>
    <property type="match status" value="1"/>
</dbReference>
<dbReference type="Pfam" id="PF01014">
    <property type="entry name" value="Uricase"/>
    <property type="match status" value="2"/>
</dbReference>
<dbReference type="EC" id="1.7.3.3" evidence="5 8"/>
<evidence type="ECO:0000256" key="8">
    <source>
        <dbReference type="RuleBase" id="RU004455"/>
    </source>
</evidence>
<protein>
    <recommendedName>
        <fullName evidence="5 8">Uricase</fullName>
        <ecNumber evidence="5 8">1.7.3.3</ecNumber>
    </recommendedName>
    <alternativeName>
        <fullName evidence="5">Urate oxidase</fullName>
    </alternativeName>
</protein>
<comment type="catalytic activity">
    <reaction evidence="5 8">
        <text>urate + O2 + H2O = 5-hydroxyisourate + H2O2</text>
        <dbReference type="Rhea" id="RHEA:21368"/>
        <dbReference type="ChEBI" id="CHEBI:15377"/>
        <dbReference type="ChEBI" id="CHEBI:15379"/>
        <dbReference type="ChEBI" id="CHEBI:16240"/>
        <dbReference type="ChEBI" id="CHEBI:17775"/>
        <dbReference type="ChEBI" id="CHEBI:18072"/>
        <dbReference type="EC" id="1.7.3.3"/>
    </reaction>
</comment>
<dbReference type="GO" id="GO:0019628">
    <property type="term" value="P:urate catabolic process"/>
    <property type="evidence" value="ECO:0007669"/>
    <property type="project" value="UniProtKB-UniPathway"/>
</dbReference>
<dbReference type="AlphaFoldDB" id="A0A6J4PPH7"/>
<feature type="active site" description="Charge relay system" evidence="6">
    <location>
        <position position="26"/>
    </location>
</feature>
<dbReference type="InterPro" id="IPR002042">
    <property type="entry name" value="Uricase"/>
</dbReference>
<feature type="binding site" evidence="7">
    <location>
        <position position="262"/>
    </location>
    <ligand>
        <name>O2</name>
        <dbReference type="ChEBI" id="CHEBI:15379"/>
    </ligand>
</feature>
<dbReference type="GO" id="GO:0004846">
    <property type="term" value="F:urate oxidase activity"/>
    <property type="evidence" value="ECO:0007669"/>
    <property type="project" value="UniProtKB-EC"/>
</dbReference>
<dbReference type="PANTHER" id="PTHR42874:SF1">
    <property type="entry name" value="URICASE"/>
    <property type="match status" value="1"/>
</dbReference>
<comment type="pathway">
    <text evidence="1 5">Purine metabolism; urate degradation; (S)-allantoin from urate: step 1/3.</text>
</comment>
<accession>A0A6J4PPH7</accession>
<feature type="active site" description="Charge relay system" evidence="6">
    <location>
        <position position="71"/>
    </location>
</feature>
<comment type="function">
    <text evidence="5 8">Catalyzes the oxidation of uric acid to 5-hydroxyisourate, which is further processed to form (S)-allantoin.</text>
</comment>
<keyword evidence="4 5" id="KW-0560">Oxidoreductase</keyword>
<dbReference type="EMBL" id="CADCUY010000358">
    <property type="protein sequence ID" value="CAA9416340.1"/>
    <property type="molecule type" value="Genomic_DNA"/>
</dbReference>
<feature type="binding site" evidence="7">
    <location>
        <position position="185"/>
    </location>
    <ligand>
        <name>urate</name>
        <dbReference type="ChEBI" id="CHEBI:17775"/>
    </ligand>
</feature>
<evidence type="ECO:0000313" key="9">
    <source>
        <dbReference type="EMBL" id="CAA9416340.1"/>
    </source>
</evidence>
<feature type="binding site" evidence="7">
    <location>
        <position position="72"/>
    </location>
    <ligand>
        <name>urate</name>
        <dbReference type="ChEBI" id="CHEBI:17775"/>
    </ligand>
</feature>
<feature type="binding site" evidence="7">
    <location>
        <position position="185"/>
    </location>
    <ligand>
        <name>5-hydroxyisourate</name>
        <dbReference type="ChEBI" id="CHEBI:18072"/>
    </ligand>
</feature>
<organism evidence="9">
    <name type="scientific">uncultured Quadrisphaera sp</name>
    <dbReference type="NCBI Taxonomy" id="904978"/>
    <lineage>
        <taxon>Bacteria</taxon>
        <taxon>Bacillati</taxon>
        <taxon>Actinomycetota</taxon>
        <taxon>Actinomycetes</taxon>
        <taxon>Kineosporiales</taxon>
        <taxon>Kineosporiaceae</taxon>
        <taxon>Quadrisphaera</taxon>
        <taxon>environmental samples</taxon>
    </lineage>
</organism>
<name>A0A6J4PPH7_9ACTN</name>
<feature type="binding site" evidence="7">
    <location>
        <position position="72"/>
    </location>
    <ligand>
        <name>5-hydroxyisourate</name>
        <dbReference type="ChEBI" id="CHEBI:18072"/>
    </ligand>
</feature>
<sequence>MTSTADPGSASAPEGPHELVFDRYGKAETRVVAVDRRAPRHVLRDLTVSSALRGGFAGAYTAGDNSAVLPTDSQKNAVYGLAREHGIGEPEDFALLLGRHLLDAAAAATTAEVAVEEHPWQRIGDHDHAFARDGGLVRTARLVLRRDGGTLQGGLRDLVLLKSTGSEYHGFATDRFTTLPETTDRVLATSVTATWTCADGAVPLDGPSGWDHGALFAGVRDALVTAFADLHSLALQQTLHAMAAAVLDAHEQVESVSLVLPNRHHLLVDLSAFGMDNPGTVFNATDRPYGLIEGTVSRASARHRADG</sequence>
<dbReference type="GO" id="GO:0006144">
    <property type="term" value="P:purine nucleobase metabolic process"/>
    <property type="evidence" value="ECO:0007669"/>
    <property type="project" value="UniProtKB-KW"/>
</dbReference>
<evidence type="ECO:0000256" key="2">
    <source>
        <dbReference type="ARBA" id="ARBA00009760"/>
    </source>
</evidence>
<keyword evidence="3 5" id="KW-0659">Purine metabolism</keyword>
<feature type="binding site" evidence="7">
    <location>
        <position position="71"/>
    </location>
    <ligand>
        <name>urate</name>
        <dbReference type="ChEBI" id="CHEBI:17775"/>
    </ligand>
</feature>
<reference evidence="9" key="1">
    <citation type="submission" date="2020-02" db="EMBL/GenBank/DDBJ databases">
        <authorList>
            <person name="Meier V. D."/>
        </authorList>
    </citation>
    <scope>NUCLEOTIDE SEQUENCE</scope>
    <source>
        <strain evidence="9">AVDCRST_MAG35</strain>
    </source>
</reference>
<gene>
    <name evidence="9" type="ORF">AVDCRST_MAG35-1728</name>
</gene>
<evidence type="ECO:0000256" key="3">
    <source>
        <dbReference type="ARBA" id="ARBA00022631"/>
    </source>
</evidence>
<dbReference type="PIRSF" id="PIRSF000241">
    <property type="entry name" value="Urate_oxidase"/>
    <property type="match status" value="1"/>
</dbReference>
<feature type="active site" description="Charge relay system" evidence="6">
    <location>
        <position position="264"/>
    </location>
</feature>
<feature type="binding site" evidence="7">
    <location>
        <position position="236"/>
    </location>
    <ligand>
        <name>urate</name>
        <dbReference type="ChEBI" id="CHEBI:17775"/>
    </ligand>
</feature>
<evidence type="ECO:0000256" key="6">
    <source>
        <dbReference type="PIRSR" id="PIRSR000241-1"/>
    </source>
</evidence>
<feature type="binding site" evidence="7">
    <location>
        <position position="262"/>
    </location>
    <ligand>
        <name>urate</name>
        <dbReference type="ChEBI" id="CHEBI:17775"/>
    </ligand>
</feature>
<evidence type="ECO:0000256" key="1">
    <source>
        <dbReference type="ARBA" id="ARBA00004831"/>
    </source>
</evidence>
<dbReference type="PRINTS" id="PR00093">
    <property type="entry name" value="URICASE"/>
</dbReference>